<dbReference type="AlphaFoldDB" id="A0A8X7Y8K8"/>
<reference evidence="2" key="1">
    <citation type="journal article" date="2020" name="bioRxiv">
        <title>Hybrid origin of Populus tomentosa Carr. identified through genome sequencing and phylogenomic analysis.</title>
        <authorList>
            <person name="An X."/>
            <person name="Gao K."/>
            <person name="Chen Z."/>
            <person name="Li J."/>
            <person name="Yang X."/>
            <person name="Yang X."/>
            <person name="Zhou J."/>
            <person name="Guo T."/>
            <person name="Zhao T."/>
            <person name="Huang S."/>
            <person name="Miao D."/>
            <person name="Khan W.U."/>
            <person name="Rao P."/>
            <person name="Ye M."/>
            <person name="Lei B."/>
            <person name="Liao W."/>
            <person name="Wang J."/>
            <person name="Ji L."/>
            <person name="Li Y."/>
            <person name="Guo B."/>
            <person name="Mustafa N.S."/>
            <person name="Li S."/>
            <person name="Yun Q."/>
            <person name="Keller S.R."/>
            <person name="Mao J."/>
            <person name="Zhang R."/>
            <person name="Strauss S.H."/>
        </authorList>
    </citation>
    <scope>NUCLEOTIDE SEQUENCE</scope>
    <source>
        <strain evidence="2">GM15</strain>
        <tissue evidence="2">Leaf</tissue>
    </source>
</reference>
<dbReference type="EMBL" id="JAAWWB010000028">
    <property type="protein sequence ID" value="KAG6748373.1"/>
    <property type="molecule type" value="Genomic_DNA"/>
</dbReference>
<name>A0A8X7Y8K8_POPTO</name>
<feature type="region of interest" description="Disordered" evidence="1">
    <location>
        <begin position="57"/>
        <end position="81"/>
    </location>
</feature>
<evidence type="ECO:0000256" key="1">
    <source>
        <dbReference type="SAM" id="MobiDB-lite"/>
    </source>
</evidence>
<keyword evidence="3" id="KW-1185">Reference proteome</keyword>
<protein>
    <submittedName>
        <fullName evidence="2">Uncharacterized protein</fullName>
    </submittedName>
</protein>
<accession>A0A8X7Y8K8</accession>
<organism evidence="2 3">
    <name type="scientific">Populus tomentosa</name>
    <name type="common">Chinese white poplar</name>
    <dbReference type="NCBI Taxonomy" id="118781"/>
    <lineage>
        <taxon>Eukaryota</taxon>
        <taxon>Viridiplantae</taxon>
        <taxon>Streptophyta</taxon>
        <taxon>Embryophyta</taxon>
        <taxon>Tracheophyta</taxon>
        <taxon>Spermatophyta</taxon>
        <taxon>Magnoliopsida</taxon>
        <taxon>eudicotyledons</taxon>
        <taxon>Gunneridae</taxon>
        <taxon>Pentapetalae</taxon>
        <taxon>rosids</taxon>
        <taxon>fabids</taxon>
        <taxon>Malpighiales</taxon>
        <taxon>Salicaceae</taxon>
        <taxon>Saliceae</taxon>
        <taxon>Populus</taxon>
    </lineage>
</organism>
<sequence>MKRETSLGLSAPIAAQVLPPLKTGECSLHAGIDHLDSHLLLCLQAISGQAILITSPGKPAQGPFQLELRKPTPEQRESAMH</sequence>
<dbReference type="Proteomes" id="UP000886885">
    <property type="component" value="Chromosome 14D"/>
</dbReference>
<evidence type="ECO:0000313" key="2">
    <source>
        <dbReference type="EMBL" id="KAG6748373.1"/>
    </source>
</evidence>
<gene>
    <name evidence="2" type="ORF">POTOM_048293</name>
</gene>
<comment type="caution">
    <text evidence="2">The sequence shown here is derived from an EMBL/GenBank/DDBJ whole genome shotgun (WGS) entry which is preliminary data.</text>
</comment>
<feature type="compositionally biased region" description="Basic and acidic residues" evidence="1">
    <location>
        <begin position="67"/>
        <end position="81"/>
    </location>
</feature>
<evidence type="ECO:0000313" key="3">
    <source>
        <dbReference type="Proteomes" id="UP000886885"/>
    </source>
</evidence>
<proteinExistence type="predicted"/>